<reference evidence="1" key="1">
    <citation type="submission" date="2018-02" db="EMBL/GenBank/DDBJ databases">
        <title>Rhizophora mucronata_Transcriptome.</title>
        <authorList>
            <person name="Meera S.P."/>
            <person name="Sreeshan A."/>
            <person name="Augustine A."/>
        </authorList>
    </citation>
    <scope>NUCLEOTIDE SEQUENCE</scope>
    <source>
        <tissue evidence="1">Leaf</tissue>
    </source>
</reference>
<sequence>MHFTEQMNCIFFKSILGKARNHSHPRNIILKK</sequence>
<dbReference type="EMBL" id="GGEC01061780">
    <property type="protein sequence ID" value="MBX42264.1"/>
    <property type="molecule type" value="Transcribed_RNA"/>
</dbReference>
<name>A0A2P2NIJ1_RHIMU</name>
<proteinExistence type="predicted"/>
<organism evidence="1">
    <name type="scientific">Rhizophora mucronata</name>
    <name type="common">Asiatic mangrove</name>
    <dbReference type="NCBI Taxonomy" id="61149"/>
    <lineage>
        <taxon>Eukaryota</taxon>
        <taxon>Viridiplantae</taxon>
        <taxon>Streptophyta</taxon>
        <taxon>Embryophyta</taxon>
        <taxon>Tracheophyta</taxon>
        <taxon>Spermatophyta</taxon>
        <taxon>Magnoliopsida</taxon>
        <taxon>eudicotyledons</taxon>
        <taxon>Gunneridae</taxon>
        <taxon>Pentapetalae</taxon>
        <taxon>rosids</taxon>
        <taxon>fabids</taxon>
        <taxon>Malpighiales</taxon>
        <taxon>Rhizophoraceae</taxon>
        <taxon>Rhizophora</taxon>
    </lineage>
</organism>
<accession>A0A2P2NIJ1</accession>
<dbReference type="AlphaFoldDB" id="A0A2P2NIJ1"/>
<evidence type="ECO:0000313" key="1">
    <source>
        <dbReference type="EMBL" id="MBX42264.1"/>
    </source>
</evidence>
<protein>
    <submittedName>
        <fullName evidence="1">Uncharacterized protein</fullName>
    </submittedName>
</protein>